<protein>
    <submittedName>
        <fullName evidence="1">Uncharacterized protein</fullName>
    </submittedName>
</protein>
<organism evidence="1 2">
    <name type="scientific">Tritrichomonas musculus</name>
    <dbReference type="NCBI Taxonomy" id="1915356"/>
    <lineage>
        <taxon>Eukaryota</taxon>
        <taxon>Metamonada</taxon>
        <taxon>Parabasalia</taxon>
        <taxon>Tritrichomonadida</taxon>
        <taxon>Tritrichomonadidae</taxon>
        <taxon>Tritrichomonas</taxon>
    </lineage>
</organism>
<comment type="caution">
    <text evidence="1">The sequence shown here is derived from an EMBL/GenBank/DDBJ whole genome shotgun (WGS) entry which is preliminary data.</text>
</comment>
<dbReference type="EMBL" id="JAPFFF010000001">
    <property type="protein sequence ID" value="KAK8899887.1"/>
    <property type="molecule type" value="Genomic_DNA"/>
</dbReference>
<sequence length="87" mass="10393">MFATVSAVPTTSSIRTQTRNLYINYRKLTPNDLFYKIIQFECSYTITQIEYWIKYLTIDKNGKLAHLKYMNNDTNPLKKLLWARLHD</sequence>
<keyword evidence="2" id="KW-1185">Reference proteome</keyword>
<evidence type="ECO:0000313" key="1">
    <source>
        <dbReference type="EMBL" id="KAK8899887.1"/>
    </source>
</evidence>
<reference evidence="1 2" key="1">
    <citation type="submission" date="2024-04" db="EMBL/GenBank/DDBJ databases">
        <title>Tritrichomonas musculus Genome.</title>
        <authorList>
            <person name="Alves-Ferreira E."/>
            <person name="Grigg M."/>
            <person name="Lorenzi H."/>
            <person name="Galac M."/>
        </authorList>
    </citation>
    <scope>NUCLEOTIDE SEQUENCE [LARGE SCALE GENOMIC DNA]</scope>
    <source>
        <strain evidence="1 2">EAF2021</strain>
    </source>
</reference>
<accession>A0ABR2L956</accession>
<gene>
    <name evidence="1" type="ORF">M9Y10_002210</name>
</gene>
<name>A0ABR2L956_9EUKA</name>
<proteinExistence type="predicted"/>
<evidence type="ECO:0000313" key="2">
    <source>
        <dbReference type="Proteomes" id="UP001470230"/>
    </source>
</evidence>
<dbReference type="Proteomes" id="UP001470230">
    <property type="component" value="Unassembled WGS sequence"/>
</dbReference>